<protein>
    <recommendedName>
        <fullName evidence="2">Short-chain collagen C4</fullName>
    </recommendedName>
</protein>
<proteinExistence type="predicted"/>
<dbReference type="PANTHER" id="PTHR24024:SF18">
    <property type="entry name" value="SHORT-CHAIN COLLAGEN C4-LIKE"/>
    <property type="match status" value="1"/>
</dbReference>
<dbReference type="EMBL" id="JH819081">
    <property type="protein sequence ID" value="EKC22254.1"/>
    <property type="molecule type" value="Genomic_DNA"/>
</dbReference>
<dbReference type="HOGENOM" id="CLU_056628_3_0_1"/>
<evidence type="ECO:0000313" key="1">
    <source>
        <dbReference type="EMBL" id="EKC22254.1"/>
    </source>
</evidence>
<dbReference type="InParanoid" id="K1PTL5"/>
<accession>K1PTL5</accession>
<gene>
    <name evidence="1" type="ORF">CGI_10002575</name>
</gene>
<sequence length="155" mass="16460">MTGFAGGLYYAHTGAAAEYLYLSPNPVFTTLPVVVRYAFMYGAEYDSNAFGHDNGDDIPCTVCHSRSATSSTMIPGTNNCVSGWKTQYKGYLAAGAYNEQAASQYICLDAASETVVNGHDNNNGKLVQPVKAVCGALECPPYDDGKILTCAVCTK</sequence>
<reference evidence="1" key="1">
    <citation type="journal article" date="2012" name="Nature">
        <title>The oyster genome reveals stress adaptation and complexity of shell formation.</title>
        <authorList>
            <person name="Zhang G."/>
            <person name="Fang X."/>
            <person name="Guo X."/>
            <person name="Li L."/>
            <person name="Luo R."/>
            <person name="Xu F."/>
            <person name="Yang P."/>
            <person name="Zhang L."/>
            <person name="Wang X."/>
            <person name="Qi H."/>
            <person name="Xiong Z."/>
            <person name="Que H."/>
            <person name="Xie Y."/>
            <person name="Holland P.W."/>
            <person name="Paps J."/>
            <person name="Zhu Y."/>
            <person name="Wu F."/>
            <person name="Chen Y."/>
            <person name="Wang J."/>
            <person name="Peng C."/>
            <person name="Meng J."/>
            <person name="Yang L."/>
            <person name="Liu J."/>
            <person name="Wen B."/>
            <person name="Zhang N."/>
            <person name="Huang Z."/>
            <person name="Zhu Q."/>
            <person name="Feng Y."/>
            <person name="Mount A."/>
            <person name="Hedgecock D."/>
            <person name="Xu Z."/>
            <person name="Liu Y."/>
            <person name="Domazet-Loso T."/>
            <person name="Du Y."/>
            <person name="Sun X."/>
            <person name="Zhang S."/>
            <person name="Liu B."/>
            <person name="Cheng P."/>
            <person name="Jiang X."/>
            <person name="Li J."/>
            <person name="Fan D."/>
            <person name="Wang W."/>
            <person name="Fu W."/>
            <person name="Wang T."/>
            <person name="Wang B."/>
            <person name="Zhang J."/>
            <person name="Peng Z."/>
            <person name="Li Y."/>
            <person name="Li N."/>
            <person name="Wang J."/>
            <person name="Chen M."/>
            <person name="He Y."/>
            <person name="Tan F."/>
            <person name="Song X."/>
            <person name="Zheng Q."/>
            <person name="Huang R."/>
            <person name="Yang H."/>
            <person name="Du X."/>
            <person name="Chen L."/>
            <person name="Yang M."/>
            <person name="Gaffney P.M."/>
            <person name="Wang S."/>
            <person name="Luo L."/>
            <person name="She Z."/>
            <person name="Ming Y."/>
            <person name="Huang W."/>
            <person name="Zhang S."/>
            <person name="Huang B."/>
            <person name="Zhang Y."/>
            <person name="Qu T."/>
            <person name="Ni P."/>
            <person name="Miao G."/>
            <person name="Wang J."/>
            <person name="Wang Q."/>
            <person name="Steinberg C.E."/>
            <person name="Wang H."/>
            <person name="Li N."/>
            <person name="Qian L."/>
            <person name="Zhang G."/>
            <person name="Li Y."/>
            <person name="Yang H."/>
            <person name="Liu X."/>
            <person name="Wang J."/>
            <person name="Yin Y."/>
            <person name="Wang J."/>
        </authorList>
    </citation>
    <scope>NUCLEOTIDE SEQUENCE [LARGE SCALE GENOMIC DNA]</scope>
    <source>
        <strain evidence="1">05x7-T-G4-1.051#20</strain>
    </source>
</reference>
<name>K1PTL5_MAGGI</name>
<dbReference type="PANTHER" id="PTHR24024">
    <property type="entry name" value="PULMONARY SURFACTANT-ASSOCIATED PROTEIN A"/>
    <property type="match status" value="1"/>
</dbReference>
<evidence type="ECO:0008006" key="2">
    <source>
        <dbReference type="Google" id="ProtNLM"/>
    </source>
</evidence>
<dbReference type="InterPro" id="IPR051077">
    <property type="entry name" value="Ca-dependent_lectin"/>
</dbReference>
<dbReference type="GO" id="GO:0005615">
    <property type="term" value="C:extracellular space"/>
    <property type="evidence" value="ECO:0007669"/>
    <property type="project" value="TreeGrafter"/>
</dbReference>
<dbReference type="AlphaFoldDB" id="K1PTL5"/>
<organism evidence="1">
    <name type="scientific">Magallana gigas</name>
    <name type="common">Pacific oyster</name>
    <name type="synonym">Crassostrea gigas</name>
    <dbReference type="NCBI Taxonomy" id="29159"/>
    <lineage>
        <taxon>Eukaryota</taxon>
        <taxon>Metazoa</taxon>
        <taxon>Spiralia</taxon>
        <taxon>Lophotrochozoa</taxon>
        <taxon>Mollusca</taxon>
        <taxon>Bivalvia</taxon>
        <taxon>Autobranchia</taxon>
        <taxon>Pteriomorphia</taxon>
        <taxon>Ostreida</taxon>
        <taxon>Ostreoidea</taxon>
        <taxon>Ostreidae</taxon>
        <taxon>Magallana</taxon>
    </lineage>
</organism>